<feature type="active site" description="Proton acceptor" evidence="3">
    <location>
        <position position="150"/>
    </location>
</feature>
<accession>A0AAX2J7M7</accession>
<keyword evidence="1" id="KW-0479">Metal-binding</keyword>
<dbReference type="EC" id="3.4.17.11" evidence="5"/>
<keyword evidence="5" id="KW-0645">Protease</keyword>
<sequence>MEKKLKKAFEFIAKEEEAMKKLWFDLCRIESQSLDREGINEAVGFLEKNLKDFGMKTQVFDYGSGGNSITAYFDNGSKELETIIIGHLDTVHKKGSFGEEVIKIDEENDMVYGPGVLDCKGGVVIGAFVARVLNHIGYDKFVKLAYSGDEEVGHQTTKGKGKEFFLEEAKGFKTAIDCETGFTDGRIVVGRKGAARFEIQIHGKGAHAGNEPENGISAIKEAAYKILRIEEENDYNNTHYNVGIINGGTNVGSIPENCTLTIDVRYRKAADIKVIKEFLEKVTEKSYVKGTKSELKEILIFDSMDETEKNKKLFEIVKENSEKLDLGIPYPCFLGGGSDAAYTVALGIPTICAMGVQGYENHTIRERAVISSFAERTKLIVASILSLPETI</sequence>
<dbReference type="SUPFAM" id="SSF53187">
    <property type="entry name" value="Zn-dependent exopeptidases"/>
    <property type="match status" value="1"/>
</dbReference>
<evidence type="ECO:0000256" key="3">
    <source>
        <dbReference type="PIRSR" id="PIRSR037238-1"/>
    </source>
</evidence>
<dbReference type="InterPro" id="IPR017150">
    <property type="entry name" value="Pept_M20_glutamate_carboxypep"/>
</dbReference>
<gene>
    <name evidence="5" type="primary">cpg2_3</name>
    <name evidence="5" type="ORF">NCTC12112_00682</name>
</gene>
<dbReference type="PIRSF" id="PIRSF037238">
    <property type="entry name" value="Carboxypeptidase_G2"/>
    <property type="match status" value="1"/>
</dbReference>
<dbReference type="KEGG" id="ful:C4N20_10630"/>
<dbReference type="PANTHER" id="PTHR43808">
    <property type="entry name" value="ACETYLORNITHINE DEACETYLASE"/>
    <property type="match status" value="1"/>
</dbReference>
<feature type="domain" description="Peptidase M20 dimerisation" evidence="4">
    <location>
        <begin position="189"/>
        <end position="290"/>
    </location>
</feature>
<evidence type="ECO:0000259" key="4">
    <source>
        <dbReference type="Pfam" id="PF07687"/>
    </source>
</evidence>
<dbReference type="PANTHER" id="PTHR43808:SF9">
    <property type="entry name" value="BLL0789 PROTEIN"/>
    <property type="match status" value="1"/>
</dbReference>
<dbReference type="Proteomes" id="UP000249008">
    <property type="component" value="Chromosome 1"/>
</dbReference>
<dbReference type="Gene3D" id="3.40.630.10">
    <property type="entry name" value="Zn peptidases"/>
    <property type="match status" value="1"/>
</dbReference>
<feature type="active site" evidence="3">
    <location>
        <position position="89"/>
    </location>
</feature>
<proteinExistence type="predicted"/>
<evidence type="ECO:0000256" key="2">
    <source>
        <dbReference type="ARBA" id="ARBA00022801"/>
    </source>
</evidence>
<dbReference type="SUPFAM" id="SSF55031">
    <property type="entry name" value="Bacterial exopeptidase dimerisation domain"/>
    <property type="match status" value="1"/>
</dbReference>
<evidence type="ECO:0000313" key="5">
    <source>
        <dbReference type="EMBL" id="SQJ00378.1"/>
    </source>
</evidence>
<dbReference type="InterPro" id="IPR036264">
    <property type="entry name" value="Bact_exopeptidase_dim_dom"/>
</dbReference>
<reference evidence="5 6" key="1">
    <citation type="submission" date="2018-06" db="EMBL/GenBank/DDBJ databases">
        <authorList>
            <consortium name="Pathogen Informatics"/>
            <person name="Doyle S."/>
        </authorList>
    </citation>
    <scope>NUCLEOTIDE SEQUENCE [LARGE SCALE GENOMIC DNA]</scope>
    <source>
        <strain evidence="5 6">NCTC12112</strain>
    </source>
</reference>
<keyword evidence="2 5" id="KW-0378">Hydrolase</keyword>
<protein>
    <submittedName>
        <fullName evidence="5">Carboxypeptidase G2</fullName>
        <ecNumber evidence="5">3.4.17.11</ecNumber>
    </submittedName>
</protein>
<dbReference type="RefSeq" id="WP_005976162.1">
    <property type="nucleotide sequence ID" value="NZ_CABKNW010000001.1"/>
</dbReference>
<dbReference type="Pfam" id="PF01546">
    <property type="entry name" value="Peptidase_M20"/>
    <property type="match status" value="1"/>
</dbReference>
<dbReference type="Pfam" id="PF07687">
    <property type="entry name" value="M20_dimer"/>
    <property type="match status" value="1"/>
</dbReference>
<dbReference type="InterPro" id="IPR050072">
    <property type="entry name" value="Peptidase_M20A"/>
</dbReference>
<keyword evidence="5" id="KW-0121">Carboxypeptidase</keyword>
<dbReference type="AlphaFoldDB" id="A0AAX2J7M7"/>
<dbReference type="GeneID" id="78455269"/>
<evidence type="ECO:0000313" key="6">
    <source>
        <dbReference type="Proteomes" id="UP000249008"/>
    </source>
</evidence>
<dbReference type="Gene3D" id="3.30.70.360">
    <property type="match status" value="1"/>
</dbReference>
<dbReference type="InterPro" id="IPR011650">
    <property type="entry name" value="Peptidase_M20_dimer"/>
</dbReference>
<organism evidence="5 6">
    <name type="scientific">Fusobacterium ulcerans</name>
    <dbReference type="NCBI Taxonomy" id="861"/>
    <lineage>
        <taxon>Bacteria</taxon>
        <taxon>Fusobacteriati</taxon>
        <taxon>Fusobacteriota</taxon>
        <taxon>Fusobacteriia</taxon>
        <taxon>Fusobacteriales</taxon>
        <taxon>Fusobacteriaceae</taxon>
        <taxon>Fusobacterium</taxon>
    </lineage>
</organism>
<name>A0AAX2J7M7_9FUSO</name>
<dbReference type="EMBL" id="LS483487">
    <property type="protein sequence ID" value="SQJ00378.1"/>
    <property type="molecule type" value="Genomic_DNA"/>
</dbReference>
<dbReference type="GO" id="GO:0004180">
    <property type="term" value="F:carboxypeptidase activity"/>
    <property type="evidence" value="ECO:0007669"/>
    <property type="project" value="UniProtKB-KW"/>
</dbReference>
<evidence type="ECO:0000256" key="1">
    <source>
        <dbReference type="ARBA" id="ARBA00022723"/>
    </source>
</evidence>
<dbReference type="InterPro" id="IPR002933">
    <property type="entry name" value="Peptidase_M20"/>
</dbReference>
<dbReference type="GO" id="GO:0046872">
    <property type="term" value="F:metal ion binding"/>
    <property type="evidence" value="ECO:0007669"/>
    <property type="project" value="UniProtKB-KW"/>
</dbReference>